<dbReference type="Proteomes" id="UP001056120">
    <property type="component" value="Linkage Group LG15"/>
</dbReference>
<gene>
    <name evidence="1" type="ORF">L1987_47108</name>
</gene>
<evidence type="ECO:0000313" key="1">
    <source>
        <dbReference type="EMBL" id="KAI3777309.1"/>
    </source>
</evidence>
<comment type="caution">
    <text evidence="1">The sequence shown here is derived from an EMBL/GenBank/DDBJ whole genome shotgun (WGS) entry which is preliminary data.</text>
</comment>
<reference evidence="1 2" key="2">
    <citation type="journal article" date="2022" name="Mol. Ecol. Resour.">
        <title>The genomes of chicory, endive, great burdock and yacon provide insights into Asteraceae paleo-polyploidization history and plant inulin production.</title>
        <authorList>
            <person name="Fan W."/>
            <person name="Wang S."/>
            <person name="Wang H."/>
            <person name="Wang A."/>
            <person name="Jiang F."/>
            <person name="Liu H."/>
            <person name="Zhao H."/>
            <person name="Xu D."/>
            <person name="Zhang Y."/>
        </authorList>
    </citation>
    <scope>NUCLEOTIDE SEQUENCE [LARGE SCALE GENOMIC DNA]</scope>
    <source>
        <strain evidence="2">cv. Yunnan</strain>
        <tissue evidence="1">Leaves</tissue>
    </source>
</reference>
<organism evidence="1 2">
    <name type="scientific">Smallanthus sonchifolius</name>
    <dbReference type="NCBI Taxonomy" id="185202"/>
    <lineage>
        <taxon>Eukaryota</taxon>
        <taxon>Viridiplantae</taxon>
        <taxon>Streptophyta</taxon>
        <taxon>Embryophyta</taxon>
        <taxon>Tracheophyta</taxon>
        <taxon>Spermatophyta</taxon>
        <taxon>Magnoliopsida</taxon>
        <taxon>eudicotyledons</taxon>
        <taxon>Gunneridae</taxon>
        <taxon>Pentapetalae</taxon>
        <taxon>asterids</taxon>
        <taxon>campanulids</taxon>
        <taxon>Asterales</taxon>
        <taxon>Asteraceae</taxon>
        <taxon>Asteroideae</taxon>
        <taxon>Heliantheae alliance</taxon>
        <taxon>Millerieae</taxon>
        <taxon>Smallanthus</taxon>
    </lineage>
</organism>
<proteinExistence type="predicted"/>
<reference evidence="2" key="1">
    <citation type="journal article" date="2022" name="Mol. Ecol. Resour.">
        <title>The genomes of chicory, endive, great burdock and yacon provide insights into Asteraceae palaeo-polyploidization history and plant inulin production.</title>
        <authorList>
            <person name="Fan W."/>
            <person name="Wang S."/>
            <person name="Wang H."/>
            <person name="Wang A."/>
            <person name="Jiang F."/>
            <person name="Liu H."/>
            <person name="Zhao H."/>
            <person name="Xu D."/>
            <person name="Zhang Y."/>
        </authorList>
    </citation>
    <scope>NUCLEOTIDE SEQUENCE [LARGE SCALE GENOMIC DNA]</scope>
    <source>
        <strain evidence="2">cv. Yunnan</strain>
    </source>
</reference>
<dbReference type="EMBL" id="CM042032">
    <property type="protein sequence ID" value="KAI3777309.1"/>
    <property type="molecule type" value="Genomic_DNA"/>
</dbReference>
<protein>
    <submittedName>
        <fullName evidence="1">Uncharacterized protein</fullName>
    </submittedName>
</protein>
<evidence type="ECO:0000313" key="2">
    <source>
        <dbReference type="Proteomes" id="UP001056120"/>
    </source>
</evidence>
<accession>A0ACB9G105</accession>
<name>A0ACB9G105_9ASTR</name>
<keyword evidence="2" id="KW-1185">Reference proteome</keyword>
<sequence length="423" mass="46751">MANLSPSNFFHFIIVFMDLCFLAYSVTHWEDTQALKQFRNGVVNTSVNPGSCLSTWDFTVDPCDSLSTEKFTCGIRCDVVISGISRITELTLDRAGYSGSLDSSSWNLPYLQTLDLTNNFFTGSIPGSFSRLTRLQRLSLSINSLNESIPDSLPDSLEELLLDNNKLQGPVPKTLNRLKTLKRLELQGNQLSGEFPELSQLSSLYFLDVSNNAISGYLPATFPVNLIELAMRNNSLQGNIPANLINNSVYLQVLDLSYNNLTDSLPPELFTHPSLQQITLAYNRFRWIQTPVDWGRNSELIAVDLSNNDIRGSLPGFMGWMPNLSALSLENNKFSGVIPTQYALKAVMQNGLGGVGPFERLLLGGNYLFGLIPGPFLQLKSGSGVMIRLGDNCLYECPASFYFCGGGVQKSLMECKTFTPVIP</sequence>